<proteinExistence type="predicted"/>
<sequence>MYAANGFFSKSSCRKLQKTLVGCNDYVLMFMGNSARDVSTYVSCYTNGKTLKIKKNLFTGGTADKSFS</sequence>
<evidence type="ECO:0000313" key="2">
    <source>
        <dbReference type="Proteomes" id="UP000024635"/>
    </source>
</evidence>
<dbReference type="Proteomes" id="UP000024635">
    <property type="component" value="Unassembled WGS sequence"/>
</dbReference>
<dbReference type="AlphaFoldDB" id="A0A016UB28"/>
<comment type="caution">
    <text evidence="1">The sequence shown here is derived from an EMBL/GenBank/DDBJ whole genome shotgun (WGS) entry which is preliminary data.</text>
</comment>
<accession>A0A016UB28</accession>
<organism evidence="1 2">
    <name type="scientific">Ancylostoma ceylanicum</name>
    <dbReference type="NCBI Taxonomy" id="53326"/>
    <lineage>
        <taxon>Eukaryota</taxon>
        <taxon>Metazoa</taxon>
        <taxon>Ecdysozoa</taxon>
        <taxon>Nematoda</taxon>
        <taxon>Chromadorea</taxon>
        <taxon>Rhabditida</taxon>
        <taxon>Rhabditina</taxon>
        <taxon>Rhabditomorpha</taxon>
        <taxon>Strongyloidea</taxon>
        <taxon>Ancylostomatidae</taxon>
        <taxon>Ancylostomatinae</taxon>
        <taxon>Ancylostoma</taxon>
    </lineage>
</organism>
<evidence type="ECO:0000313" key="1">
    <source>
        <dbReference type="EMBL" id="EYC12380.1"/>
    </source>
</evidence>
<name>A0A016UB28_9BILA</name>
<gene>
    <name evidence="1" type="primary">Acey_s0047.g1449</name>
    <name evidence="1" type="ORF">Y032_0047g1449</name>
</gene>
<protein>
    <submittedName>
        <fullName evidence="1">Uncharacterized protein</fullName>
    </submittedName>
</protein>
<keyword evidence="2" id="KW-1185">Reference proteome</keyword>
<dbReference type="EMBL" id="JARK01001383">
    <property type="protein sequence ID" value="EYC12380.1"/>
    <property type="molecule type" value="Genomic_DNA"/>
</dbReference>
<reference evidence="2" key="1">
    <citation type="journal article" date="2015" name="Nat. Genet.">
        <title>The genome and transcriptome of the zoonotic hookworm Ancylostoma ceylanicum identify infection-specific gene families.</title>
        <authorList>
            <person name="Schwarz E.M."/>
            <person name="Hu Y."/>
            <person name="Antoshechkin I."/>
            <person name="Miller M.M."/>
            <person name="Sternberg P.W."/>
            <person name="Aroian R.V."/>
        </authorList>
    </citation>
    <scope>NUCLEOTIDE SEQUENCE</scope>
    <source>
        <strain evidence="2">HY135</strain>
    </source>
</reference>